<feature type="signal peptide" evidence="1">
    <location>
        <begin position="1"/>
        <end position="32"/>
    </location>
</feature>
<name>A0A6B0UA88_IXORI</name>
<evidence type="ECO:0000313" key="2">
    <source>
        <dbReference type="EMBL" id="MXU85026.1"/>
    </source>
</evidence>
<proteinExistence type="predicted"/>
<reference evidence="2" key="1">
    <citation type="submission" date="2019-12" db="EMBL/GenBank/DDBJ databases">
        <title>An insight into the sialome of adult female Ixodes ricinus ticks feeding for 6 days.</title>
        <authorList>
            <person name="Perner J."/>
            <person name="Ribeiro J.M.C."/>
        </authorList>
    </citation>
    <scope>NUCLEOTIDE SEQUENCE</scope>
    <source>
        <strain evidence="2">Semi-engorged</strain>
        <tissue evidence="2">Salivary glands</tissue>
    </source>
</reference>
<accession>A0A6B0UA88</accession>
<keyword evidence="1" id="KW-0732">Signal</keyword>
<dbReference type="EMBL" id="GIFC01002943">
    <property type="protein sequence ID" value="MXU85026.1"/>
    <property type="molecule type" value="Transcribed_RNA"/>
</dbReference>
<sequence length="84" mass="9306">MCRPHSLVKKQAWLKLFAVCLYGALFSASSSSRTFCTLGVELARSECSTTGLSVRKSQSCVSVVCTNLVGNFKMLYWLPMVYTI</sequence>
<feature type="chain" id="PRO_5025515132" evidence="1">
    <location>
        <begin position="33"/>
        <end position="84"/>
    </location>
</feature>
<dbReference type="AlphaFoldDB" id="A0A6B0UA88"/>
<organism evidence="2">
    <name type="scientific">Ixodes ricinus</name>
    <name type="common">Common tick</name>
    <name type="synonym">Acarus ricinus</name>
    <dbReference type="NCBI Taxonomy" id="34613"/>
    <lineage>
        <taxon>Eukaryota</taxon>
        <taxon>Metazoa</taxon>
        <taxon>Ecdysozoa</taxon>
        <taxon>Arthropoda</taxon>
        <taxon>Chelicerata</taxon>
        <taxon>Arachnida</taxon>
        <taxon>Acari</taxon>
        <taxon>Parasitiformes</taxon>
        <taxon>Ixodida</taxon>
        <taxon>Ixodoidea</taxon>
        <taxon>Ixodidae</taxon>
        <taxon>Ixodinae</taxon>
        <taxon>Ixodes</taxon>
    </lineage>
</organism>
<evidence type="ECO:0000256" key="1">
    <source>
        <dbReference type="SAM" id="SignalP"/>
    </source>
</evidence>
<protein>
    <submittedName>
        <fullName evidence="2">Putative secreted protein</fullName>
    </submittedName>
</protein>